<reference evidence="2 3" key="2">
    <citation type="journal article" date="2017" name="Sci. Rep.">
        <title>Ant-infecting Ophiocordyceps genomes reveal a high diversity of potential behavioral manipulation genes and a possible major role for enterotoxins.</title>
        <authorList>
            <person name="de Bekker C."/>
            <person name="Ohm R.A."/>
            <person name="Evans H.C."/>
            <person name="Brachmann A."/>
            <person name="Hughes D.P."/>
        </authorList>
    </citation>
    <scope>NUCLEOTIDE SEQUENCE [LARGE SCALE GENOMIC DNA]</scope>
    <source>
        <strain evidence="2 3">SC16a</strain>
    </source>
</reference>
<keyword evidence="3" id="KW-1185">Reference proteome</keyword>
<protein>
    <submittedName>
        <fullName evidence="2">Uncharacterized protein</fullName>
    </submittedName>
</protein>
<comment type="caution">
    <text evidence="2">The sequence shown here is derived from an EMBL/GenBank/DDBJ whole genome shotgun (WGS) entry which is preliminary data.</text>
</comment>
<evidence type="ECO:0000313" key="3">
    <source>
        <dbReference type="Proteomes" id="UP000037136"/>
    </source>
</evidence>
<feature type="region of interest" description="Disordered" evidence="1">
    <location>
        <begin position="1"/>
        <end position="80"/>
    </location>
</feature>
<proteinExistence type="predicted"/>
<dbReference type="Proteomes" id="UP000037136">
    <property type="component" value="Unassembled WGS sequence"/>
</dbReference>
<evidence type="ECO:0000256" key="1">
    <source>
        <dbReference type="SAM" id="MobiDB-lite"/>
    </source>
</evidence>
<reference evidence="2 3" key="1">
    <citation type="journal article" date="2015" name="BMC Genomics">
        <title>Gene expression during zombie ant biting behavior reflects the complexity underlying fungal parasitic behavioral manipulation.</title>
        <authorList>
            <person name="de Bekker C."/>
            <person name="Ohm R.A."/>
            <person name="Loreto R.G."/>
            <person name="Sebastian A."/>
            <person name="Albert I."/>
            <person name="Merrow M."/>
            <person name="Brachmann A."/>
            <person name="Hughes D.P."/>
        </authorList>
    </citation>
    <scope>NUCLEOTIDE SEQUENCE [LARGE SCALE GENOMIC DNA]</scope>
    <source>
        <strain evidence="2 3">SC16a</strain>
    </source>
</reference>
<feature type="compositionally biased region" description="Basic residues" evidence="1">
    <location>
        <begin position="68"/>
        <end position="77"/>
    </location>
</feature>
<accession>A0A2A9PL84</accession>
<feature type="compositionally biased region" description="Acidic residues" evidence="1">
    <location>
        <begin position="1"/>
        <end position="11"/>
    </location>
</feature>
<organism evidence="2 3">
    <name type="scientific">Ophiocordyceps unilateralis</name>
    <name type="common">Zombie-ant fungus</name>
    <name type="synonym">Torrubia unilateralis</name>
    <dbReference type="NCBI Taxonomy" id="268505"/>
    <lineage>
        <taxon>Eukaryota</taxon>
        <taxon>Fungi</taxon>
        <taxon>Dikarya</taxon>
        <taxon>Ascomycota</taxon>
        <taxon>Pezizomycotina</taxon>
        <taxon>Sordariomycetes</taxon>
        <taxon>Hypocreomycetidae</taxon>
        <taxon>Hypocreales</taxon>
        <taxon>Ophiocordycipitaceae</taxon>
        <taxon>Ophiocordyceps</taxon>
    </lineage>
</organism>
<evidence type="ECO:0000313" key="2">
    <source>
        <dbReference type="EMBL" id="PFH61640.1"/>
    </source>
</evidence>
<feature type="compositionally biased region" description="Basic and acidic residues" evidence="1">
    <location>
        <begin position="18"/>
        <end position="37"/>
    </location>
</feature>
<dbReference type="AlphaFoldDB" id="A0A2A9PL84"/>
<name>A0A2A9PL84_OPHUN</name>
<dbReference type="EMBL" id="LAZP02000062">
    <property type="protein sequence ID" value="PFH61640.1"/>
    <property type="molecule type" value="Genomic_DNA"/>
</dbReference>
<sequence>MSSEASTEEGFVDSNTTDSERGTGSRGEQESESDERAQTSTDPEAASVPEQAHRAPPPPSRPVNGQVHPRRRRRSAPLKRTCEHCSKQLDSNDYQNHVKAHCIAETGVVVPVNRRCRACAKKSRPCKVAASPREHNTRHCEACLRVKEACSFKSTYRTPAMEMTTHPALL</sequence>
<gene>
    <name evidence="2" type="ORF">XA68_16815</name>
</gene>